<dbReference type="GeneID" id="35803931"/>
<dbReference type="CDD" id="cd00984">
    <property type="entry name" value="DnaB_C"/>
    <property type="match status" value="1"/>
</dbReference>
<dbReference type="InterPro" id="IPR016136">
    <property type="entry name" value="DNA_helicase_N/primase_C"/>
</dbReference>
<keyword evidence="3 12" id="KW-0235">DNA replication</keyword>
<organism evidence="14 15">
    <name type="scientific">Acetivibrio thermocellus AD2</name>
    <dbReference type="NCBI Taxonomy" id="1138384"/>
    <lineage>
        <taxon>Bacteria</taxon>
        <taxon>Bacillati</taxon>
        <taxon>Bacillota</taxon>
        <taxon>Clostridia</taxon>
        <taxon>Eubacteriales</taxon>
        <taxon>Oscillospiraceae</taxon>
        <taxon>Acetivibrio</taxon>
    </lineage>
</organism>
<gene>
    <name evidence="14" type="ORF">M972_113055</name>
</gene>
<dbReference type="GO" id="GO:0006269">
    <property type="term" value="P:DNA replication, synthesis of primer"/>
    <property type="evidence" value="ECO:0007669"/>
    <property type="project" value="UniProtKB-UniRule"/>
</dbReference>
<feature type="domain" description="SF4 helicase" evidence="13">
    <location>
        <begin position="179"/>
        <end position="444"/>
    </location>
</feature>
<protein>
    <recommendedName>
        <fullName evidence="11 12">Replicative DNA helicase</fullName>
        <ecNumber evidence="11 12">5.6.2.3</ecNumber>
    </recommendedName>
</protein>
<comment type="function">
    <text evidence="12">The main replicative DNA helicase, it participates in initiation and elongation during chromosome replication. Travels ahead of the DNA replisome, separating dsDNA into templates for DNA synthesis. A processive ATP-dependent 5'-3' DNA helicase it has DNA-dependent ATPase activity.</text>
</comment>
<dbReference type="GO" id="GO:0016787">
    <property type="term" value="F:hydrolase activity"/>
    <property type="evidence" value="ECO:0007669"/>
    <property type="project" value="UniProtKB-KW"/>
</dbReference>
<comment type="caution">
    <text evidence="14">The sequence shown here is derived from an EMBL/GenBank/DDBJ whole genome shotgun (WGS) entry which is preliminary data.</text>
</comment>
<accession>A0AB36TL30</accession>
<dbReference type="InterPro" id="IPR027417">
    <property type="entry name" value="P-loop_NTPase"/>
</dbReference>
<dbReference type="RefSeq" id="WP_003513535.1">
    <property type="nucleotide sequence ID" value="NZ_CP013828.1"/>
</dbReference>
<dbReference type="NCBIfam" id="TIGR00665">
    <property type="entry name" value="DnaB"/>
    <property type="match status" value="1"/>
</dbReference>
<keyword evidence="9" id="KW-0413">Isomerase</keyword>
<evidence type="ECO:0000313" key="14">
    <source>
        <dbReference type="EMBL" id="PFH04226.1"/>
    </source>
</evidence>
<dbReference type="InterPro" id="IPR007692">
    <property type="entry name" value="DNA_helicase_DnaB"/>
</dbReference>
<dbReference type="AlphaFoldDB" id="A0AB36TL30"/>
<dbReference type="Pfam" id="PF03796">
    <property type="entry name" value="DnaB_C"/>
    <property type="match status" value="1"/>
</dbReference>
<evidence type="ECO:0000256" key="6">
    <source>
        <dbReference type="ARBA" id="ARBA00022806"/>
    </source>
</evidence>
<keyword evidence="5 12" id="KW-0378">Hydrolase</keyword>
<dbReference type="GO" id="GO:0003677">
    <property type="term" value="F:DNA binding"/>
    <property type="evidence" value="ECO:0007669"/>
    <property type="project" value="UniProtKB-UniRule"/>
</dbReference>
<keyword evidence="4 12" id="KW-0547">Nucleotide-binding</keyword>
<evidence type="ECO:0000256" key="12">
    <source>
        <dbReference type="RuleBase" id="RU362085"/>
    </source>
</evidence>
<dbReference type="InterPro" id="IPR036185">
    <property type="entry name" value="DNA_heli_DnaB-like_N_sf"/>
</dbReference>
<dbReference type="GO" id="GO:0042802">
    <property type="term" value="F:identical protein binding"/>
    <property type="evidence" value="ECO:0007669"/>
    <property type="project" value="UniProtKB-ARBA"/>
</dbReference>
<evidence type="ECO:0000256" key="7">
    <source>
        <dbReference type="ARBA" id="ARBA00022840"/>
    </source>
</evidence>
<evidence type="ECO:0000256" key="11">
    <source>
        <dbReference type="NCBIfam" id="TIGR00665"/>
    </source>
</evidence>
<keyword evidence="6 12" id="KW-0347">Helicase</keyword>
<dbReference type="NCBIfam" id="NF004384">
    <property type="entry name" value="PRK05748.1"/>
    <property type="match status" value="1"/>
</dbReference>
<evidence type="ECO:0000256" key="4">
    <source>
        <dbReference type="ARBA" id="ARBA00022741"/>
    </source>
</evidence>
<evidence type="ECO:0000256" key="5">
    <source>
        <dbReference type="ARBA" id="ARBA00022801"/>
    </source>
</evidence>
<dbReference type="Gene3D" id="1.10.860.10">
    <property type="entry name" value="DNAb Helicase, Chain A"/>
    <property type="match status" value="1"/>
</dbReference>
<keyword evidence="7 12" id="KW-0067">ATP-binding</keyword>
<dbReference type="GO" id="GO:0005829">
    <property type="term" value="C:cytosol"/>
    <property type="evidence" value="ECO:0007669"/>
    <property type="project" value="TreeGrafter"/>
</dbReference>
<dbReference type="EMBL" id="PDBW01000001">
    <property type="protein sequence ID" value="PFH04226.1"/>
    <property type="molecule type" value="Genomic_DNA"/>
</dbReference>
<dbReference type="Proteomes" id="UP000223596">
    <property type="component" value="Unassembled WGS sequence"/>
</dbReference>
<dbReference type="GO" id="GO:0005524">
    <property type="term" value="F:ATP binding"/>
    <property type="evidence" value="ECO:0007669"/>
    <property type="project" value="UniProtKB-UniRule"/>
</dbReference>
<dbReference type="Gene3D" id="3.40.50.300">
    <property type="entry name" value="P-loop containing nucleotide triphosphate hydrolases"/>
    <property type="match status" value="1"/>
</dbReference>
<dbReference type="Pfam" id="PF00772">
    <property type="entry name" value="DnaB"/>
    <property type="match status" value="1"/>
</dbReference>
<reference evidence="14 15" key="1">
    <citation type="submission" date="2017-09" db="EMBL/GenBank/DDBJ databases">
        <title>Evaluation of Pacific Biosciences Sequencing Technology to Finishing C. thermocellum Genome Sequences.</title>
        <authorList>
            <person name="Brown S."/>
        </authorList>
    </citation>
    <scope>NUCLEOTIDE SEQUENCE [LARGE SCALE GENOMIC DNA]</scope>
    <source>
        <strain evidence="14 15">AD2</strain>
    </source>
</reference>
<evidence type="ECO:0000256" key="2">
    <source>
        <dbReference type="ARBA" id="ARBA00022515"/>
    </source>
</evidence>
<dbReference type="PANTHER" id="PTHR30153">
    <property type="entry name" value="REPLICATIVE DNA HELICASE DNAB"/>
    <property type="match status" value="1"/>
</dbReference>
<evidence type="ECO:0000313" key="15">
    <source>
        <dbReference type="Proteomes" id="UP000223596"/>
    </source>
</evidence>
<evidence type="ECO:0000259" key="13">
    <source>
        <dbReference type="PROSITE" id="PS51199"/>
    </source>
</evidence>
<dbReference type="InterPro" id="IPR007694">
    <property type="entry name" value="DNA_helicase_DnaB-like_C"/>
</dbReference>
<evidence type="ECO:0000256" key="10">
    <source>
        <dbReference type="ARBA" id="ARBA00048954"/>
    </source>
</evidence>
<dbReference type="InterPro" id="IPR007693">
    <property type="entry name" value="DNA_helicase_DnaB-like_N"/>
</dbReference>
<dbReference type="FunFam" id="1.10.860.10:FF:000001">
    <property type="entry name" value="Replicative DNA helicase"/>
    <property type="match status" value="1"/>
</dbReference>
<dbReference type="EC" id="5.6.2.3" evidence="11 12"/>
<dbReference type="GO" id="GO:0043139">
    <property type="term" value="F:5'-3' DNA helicase activity"/>
    <property type="evidence" value="ECO:0007669"/>
    <property type="project" value="UniProtKB-EC"/>
</dbReference>
<dbReference type="SUPFAM" id="SSF52540">
    <property type="entry name" value="P-loop containing nucleoside triphosphate hydrolases"/>
    <property type="match status" value="1"/>
</dbReference>
<keyword evidence="2 12" id="KW-0639">Primosome</keyword>
<evidence type="ECO:0000256" key="8">
    <source>
        <dbReference type="ARBA" id="ARBA00023125"/>
    </source>
</evidence>
<evidence type="ECO:0000256" key="1">
    <source>
        <dbReference type="ARBA" id="ARBA00008428"/>
    </source>
</evidence>
<name>A0AB36TL30_ACETH</name>
<proteinExistence type="inferred from homology"/>
<dbReference type="GO" id="GO:1990077">
    <property type="term" value="C:primosome complex"/>
    <property type="evidence" value="ECO:0007669"/>
    <property type="project" value="UniProtKB-UniRule"/>
</dbReference>
<evidence type="ECO:0000256" key="3">
    <source>
        <dbReference type="ARBA" id="ARBA00022705"/>
    </source>
</evidence>
<evidence type="ECO:0000256" key="9">
    <source>
        <dbReference type="ARBA" id="ARBA00023235"/>
    </source>
</evidence>
<dbReference type="FunFam" id="3.40.50.300:FF:000076">
    <property type="entry name" value="Replicative DNA helicase"/>
    <property type="match status" value="1"/>
</dbReference>
<dbReference type="PANTHER" id="PTHR30153:SF2">
    <property type="entry name" value="REPLICATIVE DNA HELICASE"/>
    <property type="match status" value="1"/>
</dbReference>
<comment type="catalytic activity">
    <reaction evidence="10 12">
        <text>ATP + H2O = ADP + phosphate + H(+)</text>
        <dbReference type="Rhea" id="RHEA:13065"/>
        <dbReference type="ChEBI" id="CHEBI:15377"/>
        <dbReference type="ChEBI" id="CHEBI:15378"/>
        <dbReference type="ChEBI" id="CHEBI:30616"/>
        <dbReference type="ChEBI" id="CHEBI:43474"/>
        <dbReference type="ChEBI" id="CHEBI:456216"/>
        <dbReference type="EC" id="5.6.2.3"/>
    </reaction>
</comment>
<sequence length="445" mass="49955">MDLGSFGRIPPQNIEAEQSVLGAILLDKEVLSSVTEIISSQDFYREDHREIFEAIMDLYEKGEPIDLITVAEQLKVRGSLEAVGGLEYLTNLASLVPTTANAKHYAKIVEEKSILRRLIKASSEIINMGYEAAEEVSYVLDKAEKSIFDVLQKRNTQGFALIKDVLIDTFNRLEELYNNKGYITGIPTGFVDLDYKTAGLQNSDLILIAARPAMGKTSFVLNIAQYAAIHAKVPVAIFSLEMSKEQLVNRMLCCEAMVDSQKMRTGKLEDSDWQKVARALGPLSEAPIYIDDTPGLSVAEIRAKCRRLKLEKNLGLVVIDYLQLMQGRGKSESRQQEISEISRSLKILAKEINVPVLTLSQLSRAPELRSDHRPILSDLRESGAIEQDADIVMFLYRDDYYNPDTEKKNIAEVIIAKHRNGSTGTVELAWLGQYTKFANLEKYRQ</sequence>
<keyword evidence="8 12" id="KW-0238">DNA-binding</keyword>
<comment type="similarity">
    <text evidence="1 12">Belongs to the helicase family. DnaB subfamily.</text>
</comment>
<dbReference type="PROSITE" id="PS51199">
    <property type="entry name" value="SF4_HELICASE"/>
    <property type="match status" value="1"/>
</dbReference>
<dbReference type="SUPFAM" id="SSF48024">
    <property type="entry name" value="N-terminal domain of DnaB helicase"/>
    <property type="match status" value="1"/>
</dbReference>